<dbReference type="Proteomes" id="UP000515126">
    <property type="component" value="Unplaced"/>
</dbReference>
<dbReference type="GO" id="GO:0016579">
    <property type="term" value="P:protein deubiquitination"/>
    <property type="evidence" value="ECO:0007669"/>
    <property type="project" value="InterPro"/>
</dbReference>
<feature type="domain" description="USP" evidence="4">
    <location>
        <begin position="1"/>
        <end position="218"/>
    </location>
</feature>
<dbReference type="RefSeq" id="XP_021010734.1">
    <property type="nucleotide sequence ID" value="XM_021155075.1"/>
</dbReference>
<keyword evidence="1" id="KW-0833">Ubl conjugation pathway</keyword>
<keyword evidence="2" id="KW-0378">Hydrolase</keyword>
<dbReference type="Gene3D" id="3.90.70.10">
    <property type="entry name" value="Cysteine proteinases"/>
    <property type="match status" value="1"/>
</dbReference>
<dbReference type="GO" id="GO:0005634">
    <property type="term" value="C:nucleus"/>
    <property type="evidence" value="ECO:0007669"/>
    <property type="project" value="TreeGrafter"/>
</dbReference>
<feature type="non-terminal residue" evidence="6">
    <location>
        <position position="1"/>
    </location>
</feature>
<dbReference type="PANTHER" id="PTHR24006">
    <property type="entry name" value="UBIQUITIN CARBOXYL-TERMINAL HYDROLASE"/>
    <property type="match status" value="1"/>
</dbReference>
<evidence type="ECO:0000313" key="5">
    <source>
        <dbReference type="Proteomes" id="UP000515126"/>
    </source>
</evidence>
<dbReference type="GeneID" id="110288834"/>
<dbReference type="PROSITE" id="PS50235">
    <property type="entry name" value="USP_3"/>
    <property type="match status" value="1"/>
</dbReference>
<feature type="non-terminal residue" evidence="6">
    <location>
        <position position="352"/>
    </location>
</feature>
<name>A0A6P5P3G1_MUSCR</name>
<feature type="compositionally biased region" description="Basic and acidic residues" evidence="3">
    <location>
        <begin position="294"/>
        <end position="308"/>
    </location>
</feature>
<feature type="compositionally biased region" description="Basic and acidic residues" evidence="3">
    <location>
        <begin position="1"/>
        <end position="17"/>
    </location>
</feature>
<feature type="region of interest" description="Disordered" evidence="3">
    <location>
        <begin position="266"/>
        <end position="352"/>
    </location>
</feature>
<dbReference type="InterPro" id="IPR038765">
    <property type="entry name" value="Papain-like_cys_pep_sf"/>
</dbReference>
<dbReference type="AlphaFoldDB" id="A0A6P5P3G1"/>
<evidence type="ECO:0000313" key="6">
    <source>
        <dbReference type="RefSeq" id="XP_021010734.1"/>
    </source>
</evidence>
<dbReference type="InterPro" id="IPR001394">
    <property type="entry name" value="Peptidase_C19_UCH"/>
</dbReference>
<evidence type="ECO:0000259" key="4">
    <source>
        <dbReference type="PROSITE" id="PS50235"/>
    </source>
</evidence>
<protein>
    <submittedName>
        <fullName evidence="6">Ubiquitin carboxyl-terminal hydrolase 17-like protein D</fullName>
    </submittedName>
</protein>
<evidence type="ECO:0000256" key="3">
    <source>
        <dbReference type="SAM" id="MobiDB-lite"/>
    </source>
</evidence>
<feature type="region of interest" description="Disordered" evidence="3">
    <location>
        <begin position="1"/>
        <end position="32"/>
    </location>
</feature>
<evidence type="ECO:0000256" key="2">
    <source>
        <dbReference type="ARBA" id="ARBA00022801"/>
    </source>
</evidence>
<dbReference type="Pfam" id="PF00443">
    <property type="entry name" value="UCH"/>
    <property type="match status" value="1"/>
</dbReference>
<feature type="compositionally biased region" description="Basic and acidic residues" evidence="3">
    <location>
        <begin position="343"/>
        <end position="352"/>
    </location>
</feature>
<proteinExistence type="predicted"/>
<evidence type="ECO:0000256" key="1">
    <source>
        <dbReference type="ARBA" id="ARBA00022786"/>
    </source>
</evidence>
<accession>A0A6P5P3G1</accession>
<dbReference type="GO" id="GO:0042981">
    <property type="term" value="P:regulation of apoptotic process"/>
    <property type="evidence" value="ECO:0007669"/>
    <property type="project" value="TreeGrafter"/>
</dbReference>
<organism evidence="5 6">
    <name type="scientific">Mus caroli</name>
    <name type="common">Ryukyu mouse</name>
    <name type="synonym">Ricefield mouse</name>
    <dbReference type="NCBI Taxonomy" id="10089"/>
    <lineage>
        <taxon>Eukaryota</taxon>
        <taxon>Metazoa</taxon>
        <taxon>Chordata</taxon>
        <taxon>Craniata</taxon>
        <taxon>Vertebrata</taxon>
        <taxon>Euteleostomi</taxon>
        <taxon>Mammalia</taxon>
        <taxon>Eutheria</taxon>
        <taxon>Euarchontoglires</taxon>
        <taxon>Glires</taxon>
        <taxon>Rodentia</taxon>
        <taxon>Myomorpha</taxon>
        <taxon>Muroidea</taxon>
        <taxon>Muridae</taxon>
        <taxon>Murinae</taxon>
        <taxon>Mus</taxon>
        <taxon>Mus</taxon>
    </lineage>
</organism>
<dbReference type="PANTHER" id="PTHR24006:SF651">
    <property type="entry name" value="INACTIVE UBIQUITIN CARBOXYL-TERMINAL HYDROLASE 17-LIKE PROTEIN 4-RELATED"/>
    <property type="match status" value="1"/>
</dbReference>
<reference evidence="6" key="1">
    <citation type="submission" date="2025-08" db="UniProtKB">
        <authorList>
            <consortium name="RefSeq"/>
        </authorList>
    </citation>
    <scope>IDENTIFICATION</scope>
</reference>
<dbReference type="InterPro" id="IPR050164">
    <property type="entry name" value="Peptidase_C19"/>
</dbReference>
<dbReference type="InterPro" id="IPR028889">
    <property type="entry name" value="USP"/>
</dbReference>
<dbReference type="GO" id="GO:0005829">
    <property type="term" value="C:cytosol"/>
    <property type="evidence" value="ECO:0007669"/>
    <property type="project" value="TreeGrafter"/>
</dbReference>
<keyword evidence="5" id="KW-1185">Reference proteome</keyword>
<sequence>GPKDQDAGSLKTMHESCLRGPSQSEEESPFEGSSPIHDIFGDWWRSQIKCLHCQGTSDTYDPFLYVALDINSSQSVKQALQDIKKAEELRGENAYFCGRCRQKMPASKSLYVHSAPKVLLLVLKCFSGFMGNKLDRKVSYPEFLDLKPYLSQTTGGPLPYTLYEVLVHDGATCHSGHYFCSVKAGYGKLYKMDDTKVTRHDVTSVLNENAYVLFYVQQANLKQVSIDMREGRINDVLDPEYQLKKSWRKKHKKKCHCTDDAGEPWEIREKRATKETSLGEGKVLQEQGHQKARQKQENTKLTSREQNHQKAGKNLRNTEGELDLPADATVIHQPRSIANWGRDAPDKENQPW</sequence>
<dbReference type="SUPFAM" id="SSF54001">
    <property type="entry name" value="Cysteine proteinases"/>
    <property type="match status" value="1"/>
</dbReference>
<gene>
    <name evidence="6" type="primary">LOC110288834</name>
</gene>
<dbReference type="GO" id="GO:0004843">
    <property type="term" value="F:cysteine-type deubiquitinase activity"/>
    <property type="evidence" value="ECO:0007669"/>
    <property type="project" value="InterPro"/>
</dbReference>
<dbReference type="KEGG" id="mcal:110288834"/>